<dbReference type="InterPro" id="IPR013785">
    <property type="entry name" value="Aldolase_TIM"/>
</dbReference>
<accession>A0A2V1INS8</accession>
<dbReference type="CDD" id="cd01335">
    <property type="entry name" value="Radical_SAM"/>
    <property type="match status" value="1"/>
</dbReference>
<dbReference type="AlphaFoldDB" id="A0A2V1INS8"/>
<evidence type="ECO:0000256" key="2">
    <source>
        <dbReference type="ARBA" id="ARBA00022485"/>
    </source>
</evidence>
<dbReference type="SUPFAM" id="SSF102114">
    <property type="entry name" value="Radical SAM enzymes"/>
    <property type="match status" value="1"/>
</dbReference>
<evidence type="ECO:0000259" key="7">
    <source>
        <dbReference type="PROSITE" id="PS51918"/>
    </source>
</evidence>
<comment type="cofactor">
    <cofactor evidence="1">
        <name>[4Fe-4S] cluster</name>
        <dbReference type="ChEBI" id="CHEBI:49883"/>
    </cofactor>
</comment>
<keyword evidence="4" id="KW-0479">Metal-binding</keyword>
<gene>
    <name evidence="8" type="ORF">C5O23_05895</name>
</gene>
<dbReference type="RefSeq" id="WP_107032027.1">
    <property type="nucleotide sequence ID" value="NZ_CAOLYA010000004.1"/>
</dbReference>
<protein>
    <submittedName>
        <fullName evidence="8">Radical SAM protein</fullName>
    </submittedName>
</protein>
<keyword evidence="6" id="KW-0411">Iron-sulfur</keyword>
<evidence type="ECO:0000256" key="6">
    <source>
        <dbReference type="ARBA" id="ARBA00023014"/>
    </source>
</evidence>
<dbReference type="InterPro" id="IPR007197">
    <property type="entry name" value="rSAM"/>
</dbReference>
<dbReference type="Gene3D" id="3.20.20.70">
    <property type="entry name" value="Aldolase class I"/>
    <property type="match status" value="1"/>
</dbReference>
<keyword evidence="9" id="KW-1185">Reference proteome</keyword>
<evidence type="ECO:0000313" key="9">
    <source>
        <dbReference type="Proteomes" id="UP000244905"/>
    </source>
</evidence>
<dbReference type="GO" id="GO:0003824">
    <property type="term" value="F:catalytic activity"/>
    <property type="evidence" value="ECO:0007669"/>
    <property type="project" value="InterPro"/>
</dbReference>
<dbReference type="PANTHER" id="PTHR43787:SF11">
    <property type="entry name" value="UPF0026 PROTEIN SLR1464"/>
    <property type="match status" value="1"/>
</dbReference>
<proteinExistence type="predicted"/>
<dbReference type="InterPro" id="IPR058240">
    <property type="entry name" value="rSAM_sf"/>
</dbReference>
<organism evidence="8 9">
    <name type="scientific">Duncaniella muris</name>
    <dbReference type="NCBI Taxonomy" id="2094150"/>
    <lineage>
        <taxon>Bacteria</taxon>
        <taxon>Pseudomonadati</taxon>
        <taxon>Bacteroidota</taxon>
        <taxon>Bacteroidia</taxon>
        <taxon>Bacteroidales</taxon>
        <taxon>Muribaculaceae</taxon>
        <taxon>Duncaniella</taxon>
    </lineage>
</organism>
<evidence type="ECO:0000256" key="4">
    <source>
        <dbReference type="ARBA" id="ARBA00022723"/>
    </source>
</evidence>
<dbReference type="Pfam" id="PF04055">
    <property type="entry name" value="Radical_SAM"/>
    <property type="match status" value="1"/>
</dbReference>
<dbReference type="PROSITE" id="PS51918">
    <property type="entry name" value="RADICAL_SAM"/>
    <property type="match status" value="1"/>
</dbReference>
<evidence type="ECO:0000256" key="5">
    <source>
        <dbReference type="ARBA" id="ARBA00023004"/>
    </source>
</evidence>
<dbReference type="EMBL" id="PUEC01000011">
    <property type="protein sequence ID" value="PWB02562.1"/>
    <property type="molecule type" value="Genomic_DNA"/>
</dbReference>
<feature type="domain" description="Radical SAM core" evidence="7">
    <location>
        <begin position="17"/>
        <end position="259"/>
    </location>
</feature>
<dbReference type="SFLD" id="SFLDS00029">
    <property type="entry name" value="Radical_SAM"/>
    <property type="match status" value="1"/>
</dbReference>
<sequence length="259" mass="29041">MQTVLFHSTIFGPIRSRRLGVSLGVNLTPDDGKICTFDCLYCEAGFNAQGPGTTGFAPRERVAHLLESRLRNMNEAGEPLDVITFSGNGEPTLHPDFGGVIDDTLRLRDRYCPSARVSVLSNSTRLDRHDVEEALRKVDNNILKLDSALTATMRAIDRPTQPSFTSEKAIDLLCRFKGQCIVQTMFLRGEYEGVRIDNTTPEEVDALIEAYRRIQPREIMIYSIDRQTPAQGLEKVSREELEEIARRISLATDIKVQVA</sequence>
<dbReference type="InterPro" id="IPR040084">
    <property type="entry name" value="GTPase_Obg"/>
</dbReference>
<evidence type="ECO:0000313" key="8">
    <source>
        <dbReference type="EMBL" id="PWB02562.1"/>
    </source>
</evidence>
<comment type="caution">
    <text evidence="8">The sequence shown here is derived from an EMBL/GenBank/DDBJ whole genome shotgun (WGS) entry which is preliminary data.</text>
</comment>
<keyword evidence="5" id="KW-0408">Iron</keyword>
<keyword evidence="3" id="KW-0949">S-adenosyl-L-methionine</keyword>
<dbReference type="Proteomes" id="UP000244905">
    <property type="component" value="Unassembled WGS sequence"/>
</dbReference>
<keyword evidence="2" id="KW-0004">4Fe-4S</keyword>
<dbReference type="SFLD" id="SFLDG01083">
    <property type="entry name" value="Uncharacterised_Radical_SAM_Su"/>
    <property type="match status" value="1"/>
</dbReference>
<dbReference type="PANTHER" id="PTHR43787">
    <property type="entry name" value="FEMO COFACTOR BIOSYNTHESIS PROTEIN NIFB-RELATED"/>
    <property type="match status" value="1"/>
</dbReference>
<name>A0A2V1INS8_9BACT</name>
<evidence type="ECO:0000256" key="3">
    <source>
        <dbReference type="ARBA" id="ARBA00022691"/>
    </source>
</evidence>
<evidence type="ECO:0000256" key="1">
    <source>
        <dbReference type="ARBA" id="ARBA00001966"/>
    </source>
</evidence>
<dbReference type="GO" id="GO:0051539">
    <property type="term" value="F:4 iron, 4 sulfur cluster binding"/>
    <property type="evidence" value="ECO:0007669"/>
    <property type="project" value="UniProtKB-KW"/>
</dbReference>
<reference evidence="9" key="1">
    <citation type="submission" date="2018-02" db="EMBL/GenBank/DDBJ databases">
        <authorList>
            <person name="Clavel T."/>
            <person name="Strowig T."/>
        </authorList>
    </citation>
    <scope>NUCLEOTIDE SEQUENCE [LARGE SCALE GENOMIC DNA]</scope>
    <source>
        <strain evidence="9">DSM 103720</strain>
    </source>
</reference>
<dbReference type="GO" id="GO:0046872">
    <property type="term" value="F:metal ion binding"/>
    <property type="evidence" value="ECO:0007669"/>
    <property type="project" value="UniProtKB-KW"/>
</dbReference>
<dbReference type="GeneID" id="82525874"/>